<evidence type="ECO:0000259" key="1">
    <source>
        <dbReference type="Pfam" id="PF13264"/>
    </source>
</evidence>
<dbReference type="OrthoDB" id="6668483at2"/>
<accession>A0A1B8PL85</accession>
<dbReference type="AlphaFoldDB" id="A0A1B8PL85"/>
<reference evidence="2 3" key="1">
    <citation type="submission" date="2016-06" db="EMBL/GenBank/DDBJ databases">
        <title>Draft genome of Moraxella nonliquefaciens CCUG 60284.</title>
        <authorList>
            <person name="Salva-Serra F."/>
            <person name="Engstrom-Jakobsson H."/>
            <person name="Thorell K."/>
            <person name="Gonzales-Siles L."/>
            <person name="Karlsson R."/>
            <person name="Boulund F."/>
            <person name="Engstrand L."/>
            <person name="Kristiansson E."/>
            <person name="Moore E."/>
        </authorList>
    </citation>
    <scope>NUCLEOTIDE SEQUENCE [LARGE SCALE GENOMIC DNA]</scope>
    <source>
        <strain evidence="2 3">CCUG 60284</strain>
    </source>
</reference>
<dbReference type="Proteomes" id="UP000092671">
    <property type="component" value="Unassembled WGS sequence"/>
</dbReference>
<evidence type="ECO:0000313" key="3">
    <source>
        <dbReference type="Proteomes" id="UP000092671"/>
    </source>
</evidence>
<gene>
    <name evidence="2" type="ORF">A9Z60_05660</name>
</gene>
<dbReference type="InterPro" id="IPR025129">
    <property type="entry name" value="DUF4055"/>
</dbReference>
<evidence type="ECO:0000313" key="2">
    <source>
        <dbReference type="EMBL" id="OBX51776.1"/>
    </source>
</evidence>
<dbReference type="EMBL" id="LZDN01000003">
    <property type="protein sequence ID" value="OBX51776.1"/>
    <property type="molecule type" value="Genomic_DNA"/>
</dbReference>
<feature type="domain" description="DUF4055" evidence="1">
    <location>
        <begin position="251"/>
        <end position="391"/>
    </location>
</feature>
<sequence>MNPDYILPEVVAQLPTWQLVEDCYLGQRTIMAKGKLYLPDPSPIDEDEIVKYQRYQDYQKRAVYYNATRRTANAMAGMVFAKYPTLDIPPELERIKTNVDGGSLSLVGQARQAFLMMLLKGRGGLLADYPYVPSDEYKPTKAQVKKYNYVPKIRLFEPKHIINWRVEPINNANKLTLLVLKESYIKSDDGFKAEYGEQLIVYRWIDGVVHHSLYQKDGVWREVQTGVLSVTDIPFTFFGSNDNDETMDDAPLYDLAVLNLAHYRNSADYEEGNFISGQPSLFITGLTKEWVTDIVNQGNPIRLGARTANILGSGANAFLLQADANSGLYQAMQNKKEQMVALGARLIEPNGSTKTATEAQSEKVDETSVLAMLANNLSDAYSRVLNYCADFLGVNHKCTMALNTKFDSTKMTPQERQQLIAEWQAGAITFSEMRARLVDDEIAFIEDDELAKAEIESDLGYEETNQFRTSQSQIGE</sequence>
<comment type="caution">
    <text evidence="2">The sequence shown here is derived from an EMBL/GenBank/DDBJ whole genome shotgun (WGS) entry which is preliminary data.</text>
</comment>
<organism evidence="2 3">
    <name type="scientific">Moraxella nonliquefaciens</name>
    <dbReference type="NCBI Taxonomy" id="478"/>
    <lineage>
        <taxon>Bacteria</taxon>
        <taxon>Pseudomonadati</taxon>
        <taxon>Pseudomonadota</taxon>
        <taxon>Gammaproteobacteria</taxon>
        <taxon>Moraxellales</taxon>
        <taxon>Moraxellaceae</taxon>
        <taxon>Moraxella</taxon>
    </lineage>
</organism>
<protein>
    <recommendedName>
        <fullName evidence="1">DUF4055 domain-containing protein</fullName>
    </recommendedName>
</protein>
<dbReference type="Pfam" id="PF13264">
    <property type="entry name" value="DUF4055"/>
    <property type="match status" value="1"/>
</dbReference>
<name>A0A1B8PL85_MORNO</name>
<proteinExistence type="predicted"/>
<dbReference type="RefSeq" id="WP_066891843.1">
    <property type="nucleotide sequence ID" value="NZ_LZDN01000003.1"/>
</dbReference>